<organism evidence="2">
    <name type="scientific">Oceaniferula spumae</name>
    <dbReference type="NCBI Taxonomy" id="2979115"/>
    <lineage>
        <taxon>Bacteria</taxon>
        <taxon>Pseudomonadati</taxon>
        <taxon>Verrucomicrobiota</taxon>
        <taxon>Verrucomicrobiia</taxon>
        <taxon>Verrucomicrobiales</taxon>
        <taxon>Verrucomicrobiaceae</taxon>
        <taxon>Oceaniferula</taxon>
    </lineage>
</organism>
<dbReference type="GO" id="GO:0042910">
    <property type="term" value="F:xenobiotic transmembrane transporter activity"/>
    <property type="evidence" value="ECO:0007669"/>
    <property type="project" value="TreeGrafter"/>
</dbReference>
<keyword evidence="1" id="KW-0472">Membrane</keyword>
<dbReference type="GO" id="GO:0005886">
    <property type="term" value="C:plasma membrane"/>
    <property type="evidence" value="ECO:0007669"/>
    <property type="project" value="TreeGrafter"/>
</dbReference>
<protein>
    <submittedName>
        <fullName evidence="2">Acriflavin resistance protein</fullName>
    </submittedName>
</protein>
<proteinExistence type="predicted"/>
<dbReference type="PRINTS" id="PR00702">
    <property type="entry name" value="ACRIFLAVINRP"/>
</dbReference>
<keyword evidence="1" id="KW-1133">Transmembrane helix</keyword>
<dbReference type="KEGG" id="osu:NT6N_06970"/>
<dbReference type="PANTHER" id="PTHR32063">
    <property type="match status" value="1"/>
</dbReference>
<dbReference type="Gene3D" id="1.20.1640.10">
    <property type="entry name" value="Multidrug efflux transporter AcrB transmembrane domain"/>
    <property type="match status" value="2"/>
</dbReference>
<accession>A0AAT9FI66</accession>
<dbReference type="AlphaFoldDB" id="A0AAT9FI66"/>
<feature type="transmembrane region" description="Helical" evidence="1">
    <location>
        <begin position="933"/>
        <end position="953"/>
    </location>
</feature>
<evidence type="ECO:0000256" key="1">
    <source>
        <dbReference type="SAM" id="Phobius"/>
    </source>
</evidence>
<feature type="transmembrane region" description="Helical" evidence="1">
    <location>
        <begin position="21"/>
        <end position="45"/>
    </location>
</feature>
<dbReference type="SUPFAM" id="SSF82866">
    <property type="entry name" value="Multidrug efflux transporter AcrB transmembrane domain"/>
    <property type="match status" value="2"/>
</dbReference>
<dbReference type="InterPro" id="IPR027463">
    <property type="entry name" value="AcrB_DN_DC_subdom"/>
</dbReference>
<dbReference type="Gene3D" id="3.30.70.1440">
    <property type="entry name" value="Multidrug efflux transporter AcrB pore domain"/>
    <property type="match status" value="1"/>
</dbReference>
<dbReference type="Gene3D" id="3.30.2090.10">
    <property type="entry name" value="Multidrug efflux transporter AcrB TolC docking domain, DN and DC subdomains"/>
    <property type="match status" value="2"/>
</dbReference>
<dbReference type="Pfam" id="PF00873">
    <property type="entry name" value="ACR_tran"/>
    <property type="match status" value="1"/>
</dbReference>
<feature type="transmembrane region" description="Helical" evidence="1">
    <location>
        <begin position="1032"/>
        <end position="1058"/>
    </location>
</feature>
<gene>
    <name evidence="2" type="ORF">NT6N_06970</name>
</gene>
<feature type="transmembrane region" description="Helical" evidence="1">
    <location>
        <begin position="409"/>
        <end position="433"/>
    </location>
</feature>
<dbReference type="SUPFAM" id="SSF82693">
    <property type="entry name" value="Multidrug efflux transporter AcrB pore domain, PN1, PN2, PC1 and PC2 subdomains"/>
    <property type="match status" value="3"/>
</dbReference>
<dbReference type="Gene3D" id="3.30.70.1430">
    <property type="entry name" value="Multidrug efflux transporter AcrB pore domain"/>
    <property type="match status" value="2"/>
</dbReference>
<name>A0AAT9FI66_9BACT</name>
<feature type="transmembrane region" description="Helical" evidence="1">
    <location>
        <begin position="907"/>
        <end position="926"/>
    </location>
</feature>
<dbReference type="PANTHER" id="PTHR32063:SF0">
    <property type="entry name" value="SWARMING MOTILITY PROTEIN SWRC"/>
    <property type="match status" value="1"/>
</dbReference>
<reference evidence="2" key="1">
    <citation type="submission" date="2024-07" db="EMBL/GenBank/DDBJ databases">
        <title>Complete genome sequence of Verrucomicrobiaceae bacterium NT6N.</title>
        <authorList>
            <person name="Huang C."/>
            <person name="Takami H."/>
            <person name="Hamasaki K."/>
        </authorList>
    </citation>
    <scope>NUCLEOTIDE SEQUENCE</scope>
    <source>
        <strain evidence="2">NT6N</strain>
    </source>
</reference>
<evidence type="ECO:0000313" key="2">
    <source>
        <dbReference type="EMBL" id="BDS05657.1"/>
    </source>
</evidence>
<keyword evidence="1" id="KW-0812">Transmembrane</keyword>
<feature type="transmembrane region" description="Helical" evidence="1">
    <location>
        <begin position="959"/>
        <end position="980"/>
    </location>
</feature>
<feature type="transmembrane region" description="Helical" evidence="1">
    <location>
        <begin position="555"/>
        <end position="580"/>
    </location>
</feature>
<feature type="transmembrane region" description="Helical" evidence="1">
    <location>
        <begin position="482"/>
        <end position="504"/>
    </location>
</feature>
<dbReference type="SUPFAM" id="SSF82714">
    <property type="entry name" value="Multidrug efflux transporter AcrB TolC docking domain, DN and DC subdomains"/>
    <property type="match status" value="1"/>
</dbReference>
<feature type="transmembrane region" description="Helical" evidence="1">
    <location>
        <begin position="454"/>
        <end position="476"/>
    </location>
</feature>
<dbReference type="InterPro" id="IPR001036">
    <property type="entry name" value="Acrflvin-R"/>
</dbReference>
<feature type="transmembrane region" description="Helical" evidence="1">
    <location>
        <begin position="383"/>
        <end position="403"/>
    </location>
</feature>
<sequence>MNKDTLKMSEEVKNASAAARFLFLRPIFGTLLAMLFSVGGVIAYMSLVKESLPDLDIPQATVVTSWPGADPQTIEQEVTEKLEKEIKATKGVKKITSASFNSFSMIAVEFDASAKSQESAALLRTAVDDASAELPRDAEKPQINQVSVDDRPILSFVVYGEVGDTILSRLAEDLEDRLERVKGVNEIVLGGARGEIVQILLDPNKLLSLGISPTKVRDSVQAANIDMPWGEIENDKMGQTLRLTGRFRDLESLRNLPVTRLGGSGSDRPVRLSEIASVRRDLKTEESRASYSWKGSEYASSIEVSVKKSPGADTIAVIESVRAELKEMQEGNIWPAGVSYQVTQDETETIWDSLTDAFNNGWQAMVAVFIILFLLLTWREGIIAGLSIPLTFLGALIIIWALGYTLNELVIIGMVLALGLMVDVFILMMEGLHEGIFVEKLSFGQAALKTVKRYAIPAAAGQATTILAMAPLMAIGGLPGKFIRVLPVTAIACLLTAFVIALLVDIPLARFLLGGAAKKQTESRKTRADRITEKLSEKMRLWSLKKPLRSRRTSYIWTAGAFGIFILSLFAVSQVSVIMYPKSDGRKLGISIELPPATTLEHSQAVADRLGKILQEKPYFESVVKLVGKKSPFSGGGLADALQPSTGDNYIGFSCVFLEREERDKDGYEIADDLRAELSKVINKNYAGAKIQVVPETGQPDASDPIEVQLTGDDLGKLREISTQVQTLVRGVTGTADVRDNLGPIRPEITLTPKREMLDFYGIQPGDLAAQVRFAMSTGEIGKFALSGVKEDLPIEMGIAWPSREGKSGSPTRVEELAMIRAYTPEGETVSLLSLLDPVNGEAPVSITHSDGRRAISVIGKAPDRPVNEIMAELTPLLDEMKADWPSGYSYSIGGEAQETAETFASAGYMLVVAIILVFGVLVLMFGSFTQAFILILTIPLALVGTFIGFYLTGTALSFFAMVGIIALIGIVANDAIVMVDTMNMHLRNGMGVHEAAAHGASDRLRPIISTSVTTIVGLIPMAITNPMWRPLCLAVIFGLIASTVLSLVIIPCLYALLTHEDHGLEESLD</sequence>
<dbReference type="EMBL" id="AP026866">
    <property type="protein sequence ID" value="BDS05657.1"/>
    <property type="molecule type" value="Genomic_DNA"/>
</dbReference>
<dbReference type="Gene3D" id="3.30.70.1320">
    <property type="entry name" value="Multidrug efflux transporter AcrB pore domain like"/>
    <property type="match status" value="1"/>
</dbReference>